<feature type="non-terminal residue" evidence="5">
    <location>
        <position position="1"/>
    </location>
</feature>
<dbReference type="Proteomes" id="UP000759131">
    <property type="component" value="Unassembled WGS sequence"/>
</dbReference>
<dbReference type="EMBL" id="OC907674">
    <property type="protein sequence ID" value="CAD7650652.1"/>
    <property type="molecule type" value="Genomic_DNA"/>
</dbReference>
<keyword evidence="6" id="KW-1185">Reference proteome</keyword>
<dbReference type="Gene3D" id="2.60.40.1930">
    <property type="match status" value="1"/>
</dbReference>
<evidence type="ECO:0008006" key="7">
    <source>
        <dbReference type="Google" id="ProtNLM"/>
    </source>
</evidence>
<dbReference type="EMBL" id="CAJPIZ010053099">
    <property type="protein sequence ID" value="CAG2123017.1"/>
    <property type="molecule type" value="Genomic_DNA"/>
</dbReference>
<evidence type="ECO:0000259" key="3">
    <source>
        <dbReference type="Pfam" id="PF01835"/>
    </source>
</evidence>
<dbReference type="Gene3D" id="2.60.40.1940">
    <property type="match status" value="1"/>
</dbReference>
<dbReference type="InterPro" id="IPR002890">
    <property type="entry name" value="MG2"/>
</dbReference>
<dbReference type="Pfam" id="PF17791">
    <property type="entry name" value="MG3"/>
    <property type="match status" value="1"/>
</dbReference>
<accession>A0A7R9QMB9</accession>
<evidence type="ECO:0000256" key="2">
    <source>
        <dbReference type="ARBA" id="ARBA00022966"/>
    </source>
</evidence>
<evidence type="ECO:0000313" key="5">
    <source>
        <dbReference type="EMBL" id="CAD7650652.1"/>
    </source>
</evidence>
<name>A0A7R9QMB9_9ACAR</name>
<feature type="domain" description="Macroglobulin" evidence="3">
    <location>
        <begin position="1"/>
        <end position="84"/>
    </location>
</feature>
<evidence type="ECO:0000259" key="4">
    <source>
        <dbReference type="Pfam" id="PF17791"/>
    </source>
</evidence>
<reference evidence="5" key="1">
    <citation type="submission" date="2020-11" db="EMBL/GenBank/DDBJ databases">
        <authorList>
            <person name="Tran Van P."/>
        </authorList>
    </citation>
    <scope>NUCLEOTIDE SEQUENCE</scope>
</reference>
<dbReference type="GO" id="GO:0004866">
    <property type="term" value="F:endopeptidase inhibitor activity"/>
    <property type="evidence" value="ECO:0007669"/>
    <property type="project" value="InterPro"/>
</dbReference>
<keyword evidence="1" id="KW-0732">Signal</keyword>
<sequence length="130" mass="14260">MYKPGEKVQLRAVVVNPSLVPNYNTPIDIHIKDGNEKRVIEWTKLYPKNGVIAEELQLSAQSVSGNWTIVAAALGRNTTKAFTVADYVLPTFNVEVVLPTYATRNRSEVTATVKAFDANGKAVKGDLTLE</sequence>
<feature type="domain" description="Macroglobulin" evidence="4">
    <location>
        <begin position="87"/>
        <end position="129"/>
    </location>
</feature>
<gene>
    <name evidence="5" type="ORF">OSB1V03_LOCUS22962</name>
</gene>
<keyword evidence="2" id="KW-0882">Thioester bond</keyword>
<dbReference type="PANTHER" id="PTHR11412">
    <property type="entry name" value="MACROGLOBULIN / COMPLEMENT"/>
    <property type="match status" value="1"/>
</dbReference>
<proteinExistence type="predicted"/>
<protein>
    <recommendedName>
        <fullName evidence="7">Macroglobulin domain-containing protein</fullName>
    </recommendedName>
</protein>
<evidence type="ECO:0000256" key="1">
    <source>
        <dbReference type="ARBA" id="ARBA00022729"/>
    </source>
</evidence>
<dbReference type="InterPro" id="IPR041555">
    <property type="entry name" value="MG3"/>
</dbReference>
<dbReference type="Pfam" id="PF01835">
    <property type="entry name" value="MG2"/>
    <property type="match status" value="1"/>
</dbReference>
<dbReference type="InterPro" id="IPR050473">
    <property type="entry name" value="A2M/Complement_sys"/>
</dbReference>
<dbReference type="AlphaFoldDB" id="A0A7R9QMB9"/>
<dbReference type="PANTHER" id="PTHR11412:SF136">
    <property type="entry name" value="CD109 ANTIGEN"/>
    <property type="match status" value="1"/>
</dbReference>
<dbReference type="OrthoDB" id="9998011at2759"/>
<evidence type="ECO:0000313" key="6">
    <source>
        <dbReference type="Proteomes" id="UP000759131"/>
    </source>
</evidence>
<organism evidence="5">
    <name type="scientific">Medioppia subpectinata</name>
    <dbReference type="NCBI Taxonomy" id="1979941"/>
    <lineage>
        <taxon>Eukaryota</taxon>
        <taxon>Metazoa</taxon>
        <taxon>Ecdysozoa</taxon>
        <taxon>Arthropoda</taxon>
        <taxon>Chelicerata</taxon>
        <taxon>Arachnida</taxon>
        <taxon>Acari</taxon>
        <taxon>Acariformes</taxon>
        <taxon>Sarcoptiformes</taxon>
        <taxon>Oribatida</taxon>
        <taxon>Brachypylina</taxon>
        <taxon>Oppioidea</taxon>
        <taxon>Oppiidae</taxon>
        <taxon>Medioppia</taxon>
    </lineage>
</organism>